<feature type="region of interest" description="Disordered" evidence="1">
    <location>
        <begin position="85"/>
        <end position="104"/>
    </location>
</feature>
<reference evidence="2" key="2">
    <citation type="submission" date="2020-11" db="EMBL/GenBank/DDBJ databases">
        <authorList>
            <person name="McCartney M.A."/>
            <person name="Auch B."/>
            <person name="Kono T."/>
            <person name="Mallez S."/>
            <person name="Becker A."/>
            <person name="Gohl D.M."/>
            <person name="Silverstein K.A.T."/>
            <person name="Koren S."/>
            <person name="Bechman K.B."/>
            <person name="Herman A."/>
            <person name="Abrahante J.E."/>
            <person name="Garbe J."/>
        </authorList>
    </citation>
    <scope>NUCLEOTIDE SEQUENCE</scope>
    <source>
        <strain evidence="2">Duluth1</strain>
        <tissue evidence="2">Whole animal</tissue>
    </source>
</reference>
<gene>
    <name evidence="2" type="ORF">DPMN_007832</name>
</gene>
<dbReference type="AlphaFoldDB" id="A0A9D4MY30"/>
<feature type="region of interest" description="Disordered" evidence="1">
    <location>
        <begin position="148"/>
        <end position="169"/>
    </location>
</feature>
<accession>A0A9D4MY30</accession>
<reference evidence="2" key="1">
    <citation type="journal article" date="2019" name="bioRxiv">
        <title>The Genome of the Zebra Mussel, Dreissena polymorpha: A Resource for Invasive Species Research.</title>
        <authorList>
            <person name="McCartney M.A."/>
            <person name="Auch B."/>
            <person name="Kono T."/>
            <person name="Mallez S."/>
            <person name="Zhang Y."/>
            <person name="Obille A."/>
            <person name="Becker A."/>
            <person name="Abrahante J.E."/>
            <person name="Garbe J."/>
            <person name="Badalamenti J.P."/>
            <person name="Herman A."/>
            <person name="Mangelson H."/>
            <person name="Liachko I."/>
            <person name="Sullivan S."/>
            <person name="Sone E.D."/>
            <person name="Koren S."/>
            <person name="Silverstein K.A.T."/>
            <person name="Beckman K.B."/>
            <person name="Gohl D.M."/>
        </authorList>
    </citation>
    <scope>NUCLEOTIDE SEQUENCE</scope>
    <source>
        <strain evidence="2">Duluth1</strain>
        <tissue evidence="2">Whole animal</tissue>
    </source>
</reference>
<name>A0A9D4MY30_DREPO</name>
<protein>
    <submittedName>
        <fullName evidence="2">Uncharacterized protein</fullName>
    </submittedName>
</protein>
<dbReference type="Proteomes" id="UP000828390">
    <property type="component" value="Unassembled WGS sequence"/>
</dbReference>
<dbReference type="EMBL" id="JAIWYP010000001">
    <property type="protein sequence ID" value="KAH3883864.1"/>
    <property type="molecule type" value="Genomic_DNA"/>
</dbReference>
<sequence>MTKSDITDNQGLWFIKEIIVHHVSMDISPQIHRFGNGPVSFECLFQAVVGTPDCQIASQWPVLMSLAKSYGQSVARSNGKSLAKSYGQSVARSNGKSLAKSYDQSVARSNGKSLAKSYGQPVARSNGKSLAKSYGQSVARFNVQKKALANSVDPDETPDDAASGMNGFS</sequence>
<keyword evidence="3" id="KW-1185">Reference proteome</keyword>
<comment type="caution">
    <text evidence="2">The sequence shown here is derived from an EMBL/GenBank/DDBJ whole genome shotgun (WGS) entry which is preliminary data.</text>
</comment>
<organism evidence="2 3">
    <name type="scientific">Dreissena polymorpha</name>
    <name type="common">Zebra mussel</name>
    <name type="synonym">Mytilus polymorpha</name>
    <dbReference type="NCBI Taxonomy" id="45954"/>
    <lineage>
        <taxon>Eukaryota</taxon>
        <taxon>Metazoa</taxon>
        <taxon>Spiralia</taxon>
        <taxon>Lophotrochozoa</taxon>
        <taxon>Mollusca</taxon>
        <taxon>Bivalvia</taxon>
        <taxon>Autobranchia</taxon>
        <taxon>Heteroconchia</taxon>
        <taxon>Euheterodonta</taxon>
        <taxon>Imparidentia</taxon>
        <taxon>Neoheterodontei</taxon>
        <taxon>Myida</taxon>
        <taxon>Dreissenoidea</taxon>
        <taxon>Dreissenidae</taxon>
        <taxon>Dreissena</taxon>
    </lineage>
</organism>
<proteinExistence type="predicted"/>
<evidence type="ECO:0000313" key="2">
    <source>
        <dbReference type="EMBL" id="KAH3883864.1"/>
    </source>
</evidence>
<evidence type="ECO:0000256" key="1">
    <source>
        <dbReference type="SAM" id="MobiDB-lite"/>
    </source>
</evidence>
<evidence type="ECO:0000313" key="3">
    <source>
        <dbReference type="Proteomes" id="UP000828390"/>
    </source>
</evidence>